<sequence length="667" mass="66624">MRARSALAATAAAVTVFASATSALADTITNRIDTTVDAVAETMPILVGGTGSTVLAVVPTKGDNKNGCNLTGKTTLVVDVASADTSIATVTPSRVTFDSCGDTPTLTVKALKVGSSAITLKEYTNDTGRTFEYAPATFDVNVVAPGGANTPPSVGITGPSDGASYAKGAVPAATCVVADAEDGASSFPAALSAITGPYASDGIGTQTASCSYTDHGTPGLTASGSVTYSIVDNSAPVITSDLTPVHPDGLNGWYRSDVKLTWNVADTESPGSVLKDGCVDQTITSDQAETAYSCSATSAGGSAGPVSVSIKRDATAPTVAFESASGTAGLAGWYVSPVTATFAVTDATSGPAEPLVSASSPAGVEGTNVSIASPEASDVAGNTTPPGAASQSFKIDLNAPTLTYAGATGTAGNNGWFTSAVTTAYTVNDSVSGPAQPTVTASSGAAEGSGVVIPSPAASDVAGNVTPAGVDSRSFKIDLTPPTVAFDSSLGGSYYFGKVPAQPNCVASDSVSGVASCQITGYSSAVGFHTVTATATDVAGNTSTTSMDYTVLAWTMSGFFQPVDMGTVVNTVKAGSTVPLKFRMYSGPTEITDTAAVKSFRVASMPCGVTAPTDDVEITSTGGTVLRFDTTGDQFIQNWQTPKTTGCYKATMTALDGSTISALFKLK</sequence>
<dbReference type="EMBL" id="BAAAPU010000011">
    <property type="protein sequence ID" value="GAA1991934.1"/>
    <property type="molecule type" value="Genomic_DNA"/>
</dbReference>
<evidence type="ECO:0000313" key="3">
    <source>
        <dbReference type="Proteomes" id="UP001500013"/>
    </source>
</evidence>
<comment type="caution">
    <text evidence="2">The sequence shown here is derived from an EMBL/GenBank/DDBJ whole genome shotgun (WGS) entry which is preliminary data.</text>
</comment>
<name>A0ABN2SST2_9MICO</name>
<dbReference type="RefSeq" id="WP_344066355.1">
    <property type="nucleotide sequence ID" value="NZ_BAAAPU010000011.1"/>
</dbReference>
<dbReference type="Proteomes" id="UP001500013">
    <property type="component" value="Unassembled WGS sequence"/>
</dbReference>
<feature type="signal peptide" evidence="1">
    <location>
        <begin position="1"/>
        <end position="25"/>
    </location>
</feature>
<proteinExistence type="predicted"/>
<accession>A0ABN2SST2</accession>
<evidence type="ECO:0000256" key="1">
    <source>
        <dbReference type="SAM" id="SignalP"/>
    </source>
</evidence>
<keyword evidence="3" id="KW-1185">Reference proteome</keyword>
<reference evidence="2 3" key="1">
    <citation type="journal article" date="2019" name="Int. J. Syst. Evol. Microbiol.">
        <title>The Global Catalogue of Microorganisms (GCM) 10K type strain sequencing project: providing services to taxonomists for standard genome sequencing and annotation.</title>
        <authorList>
            <consortium name="The Broad Institute Genomics Platform"/>
            <consortium name="The Broad Institute Genome Sequencing Center for Infectious Disease"/>
            <person name="Wu L."/>
            <person name="Ma J."/>
        </authorList>
    </citation>
    <scope>NUCLEOTIDE SEQUENCE [LARGE SCALE GENOMIC DNA]</scope>
    <source>
        <strain evidence="2 3">JCM 15628</strain>
    </source>
</reference>
<organism evidence="2 3">
    <name type="scientific">Terrabacter lapilli</name>
    <dbReference type="NCBI Taxonomy" id="436231"/>
    <lineage>
        <taxon>Bacteria</taxon>
        <taxon>Bacillati</taxon>
        <taxon>Actinomycetota</taxon>
        <taxon>Actinomycetes</taxon>
        <taxon>Micrococcales</taxon>
        <taxon>Intrasporangiaceae</taxon>
        <taxon>Terrabacter</taxon>
    </lineage>
</organism>
<protein>
    <submittedName>
        <fullName evidence="2">Collagen-like exosporium glycoprotein BclA3</fullName>
    </submittedName>
</protein>
<gene>
    <name evidence="2" type="primary">bclA3</name>
    <name evidence="2" type="ORF">GCM10009817_37590</name>
</gene>
<feature type="chain" id="PRO_5045748725" evidence="1">
    <location>
        <begin position="26"/>
        <end position="667"/>
    </location>
</feature>
<evidence type="ECO:0000313" key="2">
    <source>
        <dbReference type="EMBL" id="GAA1991934.1"/>
    </source>
</evidence>
<keyword evidence="1" id="KW-0732">Signal</keyword>
<dbReference type="NCBIfam" id="NF038114">
    <property type="entry name" value="rightmost"/>
    <property type="match status" value="1"/>
</dbReference>